<dbReference type="PANTHER" id="PTHR35910">
    <property type="entry name" value="2EXR DOMAIN-CONTAINING PROTEIN"/>
    <property type="match status" value="1"/>
</dbReference>
<organism evidence="2 3">
    <name type="scientific">Sclerotinia sclerotiorum (strain ATCC 18683 / 1980 / Ss-1)</name>
    <name type="common">White mold</name>
    <name type="synonym">Whetzelinia sclerotiorum</name>
    <dbReference type="NCBI Taxonomy" id="665079"/>
    <lineage>
        <taxon>Eukaryota</taxon>
        <taxon>Fungi</taxon>
        <taxon>Dikarya</taxon>
        <taxon>Ascomycota</taxon>
        <taxon>Pezizomycotina</taxon>
        <taxon>Leotiomycetes</taxon>
        <taxon>Helotiales</taxon>
        <taxon>Sclerotiniaceae</taxon>
        <taxon>Sclerotinia</taxon>
    </lineage>
</organism>
<proteinExistence type="predicted"/>
<dbReference type="RefSeq" id="XP_001593445.1">
    <property type="nucleotide sequence ID" value="XM_001593395.1"/>
</dbReference>
<dbReference type="PANTHER" id="PTHR35910:SF6">
    <property type="entry name" value="2EXR DOMAIN-CONTAINING PROTEIN"/>
    <property type="match status" value="1"/>
</dbReference>
<dbReference type="KEGG" id="ssl:SS1G_04872"/>
<accession>A0A1D9Q9B2</accession>
<dbReference type="Pfam" id="PF20150">
    <property type="entry name" value="2EXR"/>
    <property type="match status" value="1"/>
</dbReference>
<gene>
    <name evidence="2" type="ORF">sscle_08g062390</name>
</gene>
<dbReference type="VEuPathDB" id="FungiDB:sscle_08g062390"/>
<name>A0A1D9Q9B2_SCLS1</name>
<evidence type="ECO:0000313" key="2">
    <source>
        <dbReference type="EMBL" id="APA11469.1"/>
    </source>
</evidence>
<dbReference type="InterPro" id="IPR045518">
    <property type="entry name" value="2EXR"/>
</dbReference>
<feature type="domain" description="2EXR" evidence="1">
    <location>
        <begin position="11"/>
        <end position="103"/>
    </location>
</feature>
<evidence type="ECO:0000313" key="3">
    <source>
        <dbReference type="Proteomes" id="UP000177798"/>
    </source>
</evidence>
<dbReference type="Proteomes" id="UP000177798">
    <property type="component" value="Chromosome 8"/>
</dbReference>
<evidence type="ECO:0000259" key="1">
    <source>
        <dbReference type="Pfam" id="PF20150"/>
    </source>
</evidence>
<protein>
    <recommendedName>
        <fullName evidence="1">2EXR domain-containing protein</fullName>
    </recommendedName>
</protein>
<dbReference type="AlphaFoldDB" id="A0A1D9Q9B2"/>
<dbReference type="EMBL" id="CP017821">
    <property type="protein sequence ID" value="APA11469.1"/>
    <property type="molecule type" value="Genomic_DNA"/>
</dbReference>
<sequence>MMDEPNADSKFTIFNELPLEIRQMIWKATFRGRVVKVILKSFYHVGNFGSIRQRDKVVFHNSAPYPRTMFGNRESRNTTLLHYTKPCQPNPGNPRLFHPKLDSVTVTFSTEYDSKCLYNWDDLKRVACWDCPALKQTLRTLFLPCLDLFQTYVRQNDDLTQEFLESYDVFGFRNLEHLIIFEEGKEVVPLDGQRRVDYEGVKLLFEKGFRRRNLKDKRHKIPKFILYLDQIDLPPGFQDKFNR</sequence>
<dbReference type="OrthoDB" id="3530648at2759"/>
<reference evidence="3" key="1">
    <citation type="journal article" date="2017" name="Genome Biol. Evol.">
        <title>The complete genome sequence of the phytopathogenic fungus Sclerotinia sclerotiorum reveals insights into the genome architecture of broad host range pathogens.</title>
        <authorList>
            <person name="Derbyshire M."/>
            <person name="Denton-Giles M."/>
            <person name="Hegedus D."/>
            <person name="Seifbarghy S."/>
            <person name="Rollins J."/>
            <person name="van Kan J."/>
            <person name="Seidl M.F."/>
            <person name="Faino L."/>
            <person name="Mbengue M."/>
            <person name="Navaud O."/>
            <person name="Raffaele S."/>
            <person name="Hammond-Kosack K."/>
            <person name="Heard S."/>
            <person name="Oliver R."/>
        </authorList>
    </citation>
    <scope>NUCLEOTIDE SEQUENCE [LARGE SCALE GENOMIC DNA]</scope>
    <source>
        <strain evidence="3">ATCC 18683 / 1980 / Ss-1</strain>
    </source>
</reference>